<protein>
    <submittedName>
        <fullName evidence="2">SUF system NifU family Fe-S cluster assembly protein</fullName>
    </submittedName>
</protein>
<sequence>MHTSGNSTLADSGALYDRLIVERARTPQYAGRLEQADAQGEGKNPLCGDKTRVELQMMDTHISQIRHQTRGCAICLAAADLMAERVTGLTVLQARDMSHRFSAMLVGDSGSAPDAHTETSALGPLEAFAPLRAHRARHRCAELPWVALKEALSHVDV</sequence>
<accession>A0ABT3Q689</accession>
<dbReference type="PANTHER" id="PTHR10093">
    <property type="entry name" value="IRON-SULFUR CLUSTER ASSEMBLY ENZYME NIFU HOMOLOG"/>
    <property type="match status" value="1"/>
</dbReference>
<dbReference type="NCBIfam" id="TIGR01994">
    <property type="entry name" value="SUF_scaf_2"/>
    <property type="match status" value="1"/>
</dbReference>
<dbReference type="RefSeq" id="WP_166121071.1">
    <property type="nucleotide sequence ID" value="NZ_JAPIUX010000003.1"/>
</dbReference>
<dbReference type="SUPFAM" id="SSF82649">
    <property type="entry name" value="SufE/NifU"/>
    <property type="match status" value="1"/>
</dbReference>
<dbReference type="InterPro" id="IPR002871">
    <property type="entry name" value="NIF_FeS_clus_asmbl_NifU_N"/>
</dbReference>
<proteinExistence type="predicted"/>
<evidence type="ECO:0000313" key="3">
    <source>
        <dbReference type="Proteomes" id="UP001526446"/>
    </source>
</evidence>
<name>A0ABT3Q689_9PROT</name>
<dbReference type="Gene3D" id="3.90.1010.10">
    <property type="match status" value="1"/>
</dbReference>
<reference evidence="2 3" key="1">
    <citation type="submission" date="2022-11" db="EMBL/GenBank/DDBJ databases">
        <title>Genome sequencing of Acetobacter type strain.</title>
        <authorList>
            <person name="Heo J."/>
            <person name="Lee D."/>
            <person name="Han B.-H."/>
            <person name="Hong S.-B."/>
            <person name="Kwon S.-W."/>
        </authorList>
    </citation>
    <scope>NUCLEOTIDE SEQUENCE [LARGE SCALE GENOMIC DNA]</scope>
    <source>
        <strain evidence="2 3">KACC 21251</strain>
    </source>
</reference>
<evidence type="ECO:0000313" key="2">
    <source>
        <dbReference type="EMBL" id="MCX2560792.1"/>
    </source>
</evidence>
<keyword evidence="3" id="KW-1185">Reference proteome</keyword>
<organism evidence="2 3">
    <name type="scientific">Acetobacter farinalis</name>
    <dbReference type="NCBI Taxonomy" id="1260984"/>
    <lineage>
        <taxon>Bacteria</taxon>
        <taxon>Pseudomonadati</taxon>
        <taxon>Pseudomonadota</taxon>
        <taxon>Alphaproteobacteria</taxon>
        <taxon>Acetobacterales</taxon>
        <taxon>Acetobacteraceae</taxon>
        <taxon>Acetobacter</taxon>
    </lineage>
</organism>
<comment type="caution">
    <text evidence="2">The sequence shown here is derived from an EMBL/GenBank/DDBJ whole genome shotgun (WGS) entry which is preliminary data.</text>
</comment>
<dbReference type="Pfam" id="PF01592">
    <property type="entry name" value="NifU_N"/>
    <property type="match status" value="1"/>
</dbReference>
<dbReference type="CDD" id="cd06664">
    <property type="entry name" value="IscU_like"/>
    <property type="match status" value="1"/>
</dbReference>
<gene>
    <name evidence="2" type="ORF">OQ252_05165</name>
</gene>
<dbReference type="EMBL" id="JAPIUX010000003">
    <property type="protein sequence ID" value="MCX2560792.1"/>
    <property type="molecule type" value="Genomic_DNA"/>
</dbReference>
<dbReference type="Proteomes" id="UP001526446">
    <property type="component" value="Unassembled WGS sequence"/>
</dbReference>
<evidence type="ECO:0000259" key="1">
    <source>
        <dbReference type="Pfam" id="PF01592"/>
    </source>
</evidence>
<feature type="domain" description="NIF system FeS cluster assembly NifU N-terminal" evidence="1">
    <location>
        <begin position="16"/>
        <end position="140"/>
    </location>
</feature>